<keyword evidence="2 3" id="KW-0378">Hydrolase</keyword>
<comment type="similarity">
    <text evidence="3">Belongs to the Nudix hydrolase family.</text>
</comment>
<dbReference type="PANTHER" id="PTHR43046:SF16">
    <property type="entry name" value="ADP-RIBOSE PYROPHOSPHATASE YJHB-RELATED"/>
    <property type="match status" value="1"/>
</dbReference>
<dbReference type="Pfam" id="PF00293">
    <property type="entry name" value="NUDIX"/>
    <property type="match status" value="1"/>
</dbReference>
<gene>
    <name evidence="5" type="ORF">ISP20_03050</name>
</gene>
<evidence type="ECO:0000313" key="5">
    <source>
        <dbReference type="EMBL" id="MBM7120126.1"/>
    </source>
</evidence>
<dbReference type="SUPFAM" id="SSF55811">
    <property type="entry name" value="Nudix"/>
    <property type="match status" value="1"/>
</dbReference>
<dbReference type="CDD" id="cd04683">
    <property type="entry name" value="NUDIX_Hydrolase"/>
    <property type="match status" value="1"/>
</dbReference>
<comment type="cofactor">
    <cofactor evidence="1">
        <name>Mg(2+)</name>
        <dbReference type="ChEBI" id="CHEBI:18420"/>
    </cofactor>
</comment>
<evidence type="ECO:0000256" key="2">
    <source>
        <dbReference type="ARBA" id="ARBA00022801"/>
    </source>
</evidence>
<dbReference type="RefSeq" id="WP_204634568.1">
    <property type="nucleotide sequence ID" value="NZ_CP183983.1"/>
</dbReference>
<dbReference type="PANTHER" id="PTHR43046">
    <property type="entry name" value="GDP-MANNOSE MANNOSYL HYDROLASE"/>
    <property type="match status" value="1"/>
</dbReference>
<protein>
    <submittedName>
        <fullName evidence="5">NUDIX domain-containing protein</fullName>
    </submittedName>
</protein>
<dbReference type="Gene3D" id="3.90.79.10">
    <property type="entry name" value="Nucleoside Triphosphate Pyrophosphohydrolase"/>
    <property type="match status" value="1"/>
</dbReference>
<evidence type="ECO:0000313" key="6">
    <source>
        <dbReference type="Proteomes" id="UP001430065"/>
    </source>
</evidence>
<dbReference type="InterPro" id="IPR015797">
    <property type="entry name" value="NUDIX_hydrolase-like_dom_sf"/>
</dbReference>
<dbReference type="EMBL" id="JADIKC010000001">
    <property type="protein sequence ID" value="MBM7120126.1"/>
    <property type="molecule type" value="Genomic_DNA"/>
</dbReference>
<dbReference type="PROSITE" id="PS51462">
    <property type="entry name" value="NUDIX"/>
    <property type="match status" value="1"/>
</dbReference>
<dbReference type="InterPro" id="IPR020084">
    <property type="entry name" value="NUDIX_hydrolase_CS"/>
</dbReference>
<organism evidence="5 6">
    <name type="scientific">Dyella kyungheensis</name>
    <dbReference type="NCBI Taxonomy" id="1242174"/>
    <lineage>
        <taxon>Bacteria</taxon>
        <taxon>Pseudomonadati</taxon>
        <taxon>Pseudomonadota</taxon>
        <taxon>Gammaproteobacteria</taxon>
        <taxon>Lysobacterales</taxon>
        <taxon>Rhodanobacteraceae</taxon>
        <taxon>Dyella</taxon>
    </lineage>
</organism>
<proteinExistence type="inferred from homology"/>
<evidence type="ECO:0000256" key="1">
    <source>
        <dbReference type="ARBA" id="ARBA00001946"/>
    </source>
</evidence>
<dbReference type="Proteomes" id="UP001430065">
    <property type="component" value="Unassembled WGS sequence"/>
</dbReference>
<evidence type="ECO:0000259" key="4">
    <source>
        <dbReference type="PROSITE" id="PS51462"/>
    </source>
</evidence>
<accession>A0ABS2JM57</accession>
<name>A0ABS2JM57_9GAMM</name>
<dbReference type="InterPro" id="IPR020476">
    <property type="entry name" value="Nudix_hydrolase"/>
</dbReference>
<dbReference type="PROSITE" id="PS00893">
    <property type="entry name" value="NUDIX_BOX"/>
    <property type="match status" value="1"/>
</dbReference>
<reference evidence="5 6" key="1">
    <citation type="submission" date="2020-10" db="EMBL/GenBank/DDBJ databases">
        <title>Phylogeny of dyella-like bacteria.</title>
        <authorList>
            <person name="Fu J."/>
        </authorList>
    </citation>
    <scope>NUCLEOTIDE SEQUENCE [LARGE SCALE GENOMIC DNA]</scope>
    <source>
        <strain evidence="5 6">THG-B117</strain>
    </source>
</reference>
<dbReference type="PRINTS" id="PR00502">
    <property type="entry name" value="NUDIXFAMILY"/>
</dbReference>
<comment type="caution">
    <text evidence="5">The sequence shown here is derived from an EMBL/GenBank/DDBJ whole genome shotgun (WGS) entry which is preliminary data.</text>
</comment>
<sequence length="151" mass="16681">MNSTLVRQRYALNASVFVVVRRGDDILLLRRANTGWNDGQWSLPAGGHDGGETLEQAAARELREETGIEAHAHDMRLIHLLHARAGDHGGEWLGMFFLATPWRGDPAIVESGKHDGLGWFPLHALPETLIGYTRQGLQLGLQGTAYSTFGW</sequence>
<dbReference type="InterPro" id="IPR000086">
    <property type="entry name" value="NUDIX_hydrolase_dom"/>
</dbReference>
<evidence type="ECO:0000256" key="3">
    <source>
        <dbReference type="RuleBase" id="RU003476"/>
    </source>
</evidence>
<feature type="domain" description="Nudix hydrolase" evidence="4">
    <location>
        <begin position="9"/>
        <end position="142"/>
    </location>
</feature>
<keyword evidence="6" id="KW-1185">Reference proteome</keyword>